<dbReference type="AlphaFoldDB" id="A0A1J5PW70"/>
<evidence type="ECO:0000256" key="1">
    <source>
        <dbReference type="SAM" id="MobiDB-lite"/>
    </source>
</evidence>
<dbReference type="SUPFAM" id="SSF52266">
    <property type="entry name" value="SGNH hydrolase"/>
    <property type="match status" value="1"/>
</dbReference>
<feature type="compositionally biased region" description="Low complexity" evidence="1">
    <location>
        <begin position="1"/>
        <end position="19"/>
    </location>
</feature>
<gene>
    <name evidence="3" type="ORF">GALL_488440</name>
</gene>
<feature type="region of interest" description="Disordered" evidence="1">
    <location>
        <begin position="1"/>
        <end position="40"/>
    </location>
</feature>
<feature type="domain" description="SGNH" evidence="2">
    <location>
        <begin position="54"/>
        <end position="292"/>
    </location>
</feature>
<evidence type="ECO:0000259" key="2">
    <source>
        <dbReference type="Pfam" id="PF19040"/>
    </source>
</evidence>
<organism evidence="3">
    <name type="scientific">mine drainage metagenome</name>
    <dbReference type="NCBI Taxonomy" id="410659"/>
    <lineage>
        <taxon>unclassified sequences</taxon>
        <taxon>metagenomes</taxon>
        <taxon>ecological metagenomes</taxon>
    </lineage>
</organism>
<accession>A0A1J5PW70</accession>
<dbReference type="InterPro" id="IPR043968">
    <property type="entry name" value="SGNH"/>
</dbReference>
<evidence type="ECO:0000313" key="3">
    <source>
        <dbReference type="EMBL" id="OIQ69555.1"/>
    </source>
</evidence>
<proteinExistence type="predicted"/>
<dbReference type="Pfam" id="PF19040">
    <property type="entry name" value="SGNH"/>
    <property type="match status" value="1"/>
</dbReference>
<reference evidence="3" key="1">
    <citation type="submission" date="2016-10" db="EMBL/GenBank/DDBJ databases">
        <title>Sequence of Gallionella enrichment culture.</title>
        <authorList>
            <person name="Poehlein A."/>
            <person name="Muehling M."/>
            <person name="Daniel R."/>
        </authorList>
    </citation>
    <scope>NUCLEOTIDE SEQUENCE</scope>
</reference>
<dbReference type="EMBL" id="MLJW01004660">
    <property type="protein sequence ID" value="OIQ69555.1"/>
    <property type="molecule type" value="Genomic_DNA"/>
</dbReference>
<name>A0A1J5PW70_9ZZZZ</name>
<protein>
    <recommendedName>
        <fullName evidence="2">SGNH domain-containing protein</fullName>
    </recommendedName>
</protein>
<comment type="caution">
    <text evidence="3">The sequence shown here is derived from an EMBL/GenBank/DDBJ whole genome shotgun (WGS) entry which is preliminary data.</text>
</comment>
<sequence length="316" mass="33021">MPDTSTATTTPAAPTTTSAQPFVRLPSPDGPVPGNLRPSLGAAKTDRALSYLDRCHTQQDQPASTAPCLYGNVGSSTTIVLFGDSHALSWFPAVNQAAKEMGWQLLSLTMSACSPADIPAWNPNFGGVMNNCTQWRDHSIREITNLHPAIVLVTGTRGFATVNKAGHVLTGTARSAAWHEGITATLNRLKAGADQVILLADTPAALVDPPVCLSAHPKSILACATPVEKAISSDWLQGEHAVASEENIPLIDADPWVCPTAPCPVVIGHTLIYSDSGHLTATFSVTMAERIKNAITTAVVAAPAPASTYVHGRGVG</sequence>